<dbReference type="InterPro" id="IPR036434">
    <property type="entry name" value="Beta_cellobiohydrolase_sf"/>
</dbReference>
<dbReference type="EMBL" id="BHYL01000021">
    <property type="protein sequence ID" value="GCD18648.1"/>
    <property type="molecule type" value="Genomic_DNA"/>
</dbReference>
<feature type="active site" evidence="8">
    <location>
        <position position="139"/>
    </location>
</feature>
<feature type="domain" description="Fibronectin type-III" evidence="11">
    <location>
        <begin position="674"/>
        <end position="759"/>
    </location>
</feature>
<reference evidence="13 14" key="1">
    <citation type="submission" date="2018-11" db="EMBL/GenBank/DDBJ databases">
        <title>Draft genome sequence of Cellulomonas takizawaensis strain TKZ-21.</title>
        <authorList>
            <person name="Yamamura H."/>
            <person name="Hayashi T."/>
            <person name="Hamada M."/>
            <person name="Serisawa Y."/>
            <person name="Matsuyama K."/>
            <person name="Nakagawa Y."/>
            <person name="Otoguro M."/>
            <person name="Yanagida F."/>
            <person name="Hayakawa M."/>
        </authorList>
    </citation>
    <scope>NUCLEOTIDE SEQUENCE [LARGE SCALE GENOMIC DNA]</scope>
    <source>
        <strain evidence="13 14">TKZ-21</strain>
    </source>
</reference>
<evidence type="ECO:0000259" key="12">
    <source>
        <dbReference type="PROSITE" id="PS51173"/>
    </source>
</evidence>
<dbReference type="InterPro" id="IPR001919">
    <property type="entry name" value="CBD2"/>
</dbReference>
<dbReference type="InterPro" id="IPR036116">
    <property type="entry name" value="FN3_sf"/>
</dbReference>
<keyword evidence="4" id="KW-1015">Disulfide bond</keyword>
<evidence type="ECO:0000256" key="8">
    <source>
        <dbReference type="PROSITE-ProRule" id="PRU10056"/>
    </source>
</evidence>
<comment type="caution">
    <text evidence="13">The sequence shown here is derived from an EMBL/GenBank/DDBJ whole genome shotgun (WGS) entry which is preliminary data.</text>
</comment>
<dbReference type="PRINTS" id="PR00733">
    <property type="entry name" value="GLHYDRLASE6"/>
</dbReference>
<dbReference type="Gene3D" id="2.60.40.290">
    <property type="match status" value="1"/>
</dbReference>
<dbReference type="InterPro" id="IPR012291">
    <property type="entry name" value="CBM2_carb-bd_dom_sf"/>
</dbReference>
<sequence>MSTHGKRATVRRRLRAAATVATATALAAVPLTTLATSASAAPTHVDNPYSGAVQYVNPTWSASVTAAAGRQSADPTLAAKMRTVATQPTAVWMDRISAITGNADGNGLKFHLDNAVAQQKAAGKPLVFNLVIYDLPGRDCFALASNGELPATDAGLARYKTEYIDPIADLLDNPEYENIRIAATIEPDSLPNLVTNISEQACQQAAPYYRQGVKYALDKLHAIPNVYNYIDIGHSGWLGWDSNAGPSATLFAEVAKTTTAGFASIDGFVSDVANTTPLEEPLLTDSSLTINNNPIRSSKFYEWNFDFDEVDYTAHMHKLLVAAGFPSTIGMLIDTSRNGWGGPNRPTAITASTDVNTYVDANRVDRRAHRGAWCNPLGAGIGRFPEATPSGYAASHLDAFVWIKPPGESDGASSEIPNDQGKRFDRMCDPTFVSPKLNNQLTGATPNAPLAGQWFEEQFVTLVKNAYPVIGQTDPGNDTQAPTVPTGLTAGTTTSTSVPLSWTASTDNVGVTGYDVYRGTTLVGTSTTTSYTVTGLTPATAYSFTVRAKDAAGNVSSASTAVSATTQSGTVTDTQAPSVPAGLTAGTTTTTSVPLSWTASTDNVGVAGYEILRGSTVVGTSTTTSFTVTGLTAGTTYSFSVRAKDAAGNTSAASTAVSATTKTDTVVDTQAPTAPTGLAAGTATSTTIPLSWSASTDNVGVTGYDVYSGSTLLGSTTTTSYTATGLTAGTTYSFTVKAKDAAGNVSTSSSALSASTLPSNPTGGCTVKYTASSWNNGFTASVRVTNNSTSALNGWSLGFSFANGQKVTQGWSADWSQSGSAVTAKNAAWNTTLGANSSVEIGFNGSHSGTNNAPTAFTLNGVACTVA</sequence>
<feature type="signal peptide" evidence="10">
    <location>
        <begin position="1"/>
        <end position="40"/>
    </location>
</feature>
<dbReference type="EC" id="3.2.1.-" evidence="10"/>
<dbReference type="SUPFAM" id="SSF49384">
    <property type="entry name" value="Carbohydrate-binding domain"/>
    <property type="match status" value="1"/>
</dbReference>
<dbReference type="GO" id="GO:0030245">
    <property type="term" value="P:cellulose catabolic process"/>
    <property type="evidence" value="ECO:0007669"/>
    <property type="project" value="UniProtKB-KW"/>
</dbReference>
<dbReference type="PROSITE" id="PS00655">
    <property type="entry name" value="GLYCOSYL_HYDROL_F6_1"/>
    <property type="match status" value="1"/>
</dbReference>
<dbReference type="Pfam" id="PF01341">
    <property type="entry name" value="Glyco_hydro_6"/>
    <property type="match status" value="1"/>
</dbReference>
<dbReference type="PROSITE" id="PS50853">
    <property type="entry name" value="FN3"/>
    <property type="match status" value="3"/>
</dbReference>
<dbReference type="SUPFAM" id="SSF49265">
    <property type="entry name" value="Fibronectin type III"/>
    <property type="match status" value="2"/>
</dbReference>
<dbReference type="SUPFAM" id="SSF51989">
    <property type="entry name" value="Glycosyl hydrolases family 6, cellulases"/>
    <property type="match status" value="1"/>
</dbReference>
<evidence type="ECO:0000256" key="3">
    <source>
        <dbReference type="ARBA" id="ARBA00023001"/>
    </source>
</evidence>
<accession>A0A401UVF7</accession>
<gene>
    <name evidence="13" type="ORF">CTKZ_02100</name>
</gene>
<keyword evidence="2 10" id="KW-0378">Hydrolase</keyword>
<keyword evidence="6 10" id="KW-0326">Glycosidase</keyword>
<dbReference type="SMART" id="SM00637">
    <property type="entry name" value="CBD_II"/>
    <property type="match status" value="1"/>
</dbReference>
<dbReference type="CDD" id="cd00063">
    <property type="entry name" value="FN3"/>
    <property type="match status" value="2"/>
</dbReference>
<dbReference type="PROSITE" id="PS00656">
    <property type="entry name" value="GLYCOSYL_HYDROL_F6_2"/>
    <property type="match status" value="1"/>
</dbReference>
<feature type="domain" description="CBM2" evidence="12">
    <location>
        <begin position="758"/>
        <end position="867"/>
    </location>
</feature>
<dbReference type="GO" id="GO:0030247">
    <property type="term" value="F:polysaccharide binding"/>
    <property type="evidence" value="ECO:0007669"/>
    <property type="project" value="UniProtKB-UniRule"/>
</dbReference>
<dbReference type="Pfam" id="PF00041">
    <property type="entry name" value="fn3"/>
    <property type="match status" value="3"/>
</dbReference>
<dbReference type="Gene3D" id="3.20.20.40">
    <property type="entry name" value="1, 4-beta cellobiohydrolase"/>
    <property type="match status" value="1"/>
</dbReference>
<dbReference type="GO" id="GO:0004553">
    <property type="term" value="F:hydrolase activity, hydrolyzing O-glycosyl compounds"/>
    <property type="evidence" value="ECO:0007669"/>
    <property type="project" value="InterPro"/>
</dbReference>
<feature type="active site" description="Proton donor" evidence="9">
    <location>
        <position position="188"/>
    </location>
</feature>
<dbReference type="PANTHER" id="PTHR34876">
    <property type="match status" value="1"/>
</dbReference>
<organism evidence="13 14">
    <name type="scientific">Cellulomonas algicola</name>
    <dbReference type="NCBI Taxonomy" id="2071633"/>
    <lineage>
        <taxon>Bacteria</taxon>
        <taxon>Bacillati</taxon>
        <taxon>Actinomycetota</taxon>
        <taxon>Actinomycetes</taxon>
        <taxon>Micrococcales</taxon>
        <taxon>Cellulomonadaceae</taxon>
        <taxon>Cellulomonas</taxon>
    </lineage>
</organism>
<dbReference type="SMART" id="SM00060">
    <property type="entry name" value="FN3"/>
    <property type="match status" value="3"/>
</dbReference>
<comment type="similarity">
    <text evidence="10">Belongs to the glycosyl hydrolase family 6.</text>
</comment>
<dbReference type="InterPro" id="IPR016288">
    <property type="entry name" value="Beta_cellobiohydrolase"/>
</dbReference>
<evidence type="ECO:0000313" key="13">
    <source>
        <dbReference type="EMBL" id="GCD18648.1"/>
    </source>
</evidence>
<evidence type="ECO:0000313" key="14">
    <source>
        <dbReference type="Proteomes" id="UP000288246"/>
    </source>
</evidence>
<evidence type="ECO:0000256" key="1">
    <source>
        <dbReference type="ARBA" id="ARBA00022729"/>
    </source>
</evidence>
<dbReference type="Proteomes" id="UP000288246">
    <property type="component" value="Unassembled WGS sequence"/>
</dbReference>
<dbReference type="PANTHER" id="PTHR34876:SF4">
    <property type="entry name" value="1,4-BETA-D-GLUCAN CELLOBIOHYDROLASE C-RELATED"/>
    <property type="match status" value="1"/>
</dbReference>
<keyword evidence="1 10" id="KW-0732">Signal</keyword>
<keyword evidence="3 10" id="KW-0136">Cellulose degradation</keyword>
<keyword evidence="5 10" id="KW-0119">Carbohydrate metabolism</keyword>
<proteinExistence type="inferred from homology"/>
<dbReference type="InterPro" id="IPR013783">
    <property type="entry name" value="Ig-like_fold"/>
</dbReference>
<protein>
    <recommendedName>
        <fullName evidence="10">Glucanase</fullName>
        <ecNumber evidence="10">3.2.1.-</ecNumber>
    </recommendedName>
</protein>
<feature type="chain" id="PRO_5018808865" description="Glucanase" evidence="10">
    <location>
        <begin position="41"/>
        <end position="867"/>
    </location>
</feature>
<dbReference type="RefSeq" id="WP_124341204.1">
    <property type="nucleotide sequence ID" value="NZ_BHYL01000021.1"/>
</dbReference>
<keyword evidence="7 10" id="KW-0624">Polysaccharide degradation</keyword>
<dbReference type="Gene3D" id="2.60.40.10">
    <property type="entry name" value="Immunoglobulins"/>
    <property type="match status" value="3"/>
</dbReference>
<dbReference type="OrthoDB" id="309899at2"/>
<evidence type="ECO:0000256" key="5">
    <source>
        <dbReference type="ARBA" id="ARBA00023277"/>
    </source>
</evidence>
<evidence type="ECO:0000256" key="7">
    <source>
        <dbReference type="ARBA" id="ARBA00023326"/>
    </source>
</evidence>
<dbReference type="InterPro" id="IPR001524">
    <property type="entry name" value="Glyco_hydro_6_CS"/>
</dbReference>
<dbReference type="FunFam" id="2.60.40.10:FF:001114">
    <property type="entry name" value="Chitinase A1"/>
    <property type="match status" value="2"/>
</dbReference>
<evidence type="ECO:0000259" key="11">
    <source>
        <dbReference type="PROSITE" id="PS50853"/>
    </source>
</evidence>
<evidence type="ECO:0000256" key="9">
    <source>
        <dbReference type="PROSITE-ProRule" id="PRU10057"/>
    </source>
</evidence>
<dbReference type="AlphaFoldDB" id="A0A401UVF7"/>
<keyword evidence="14" id="KW-1185">Reference proteome</keyword>
<evidence type="ECO:0000256" key="10">
    <source>
        <dbReference type="RuleBase" id="RU361186"/>
    </source>
</evidence>
<dbReference type="PROSITE" id="PS51173">
    <property type="entry name" value="CBM2"/>
    <property type="match status" value="1"/>
</dbReference>
<evidence type="ECO:0000256" key="2">
    <source>
        <dbReference type="ARBA" id="ARBA00022801"/>
    </source>
</evidence>
<feature type="domain" description="Fibronectin type-III" evidence="11">
    <location>
        <begin position="484"/>
        <end position="569"/>
    </location>
</feature>
<evidence type="ECO:0000256" key="4">
    <source>
        <dbReference type="ARBA" id="ARBA00023157"/>
    </source>
</evidence>
<feature type="domain" description="Fibronectin type-III" evidence="11">
    <location>
        <begin position="579"/>
        <end position="664"/>
    </location>
</feature>
<evidence type="ECO:0000256" key="6">
    <source>
        <dbReference type="ARBA" id="ARBA00023295"/>
    </source>
</evidence>
<dbReference type="InterPro" id="IPR008965">
    <property type="entry name" value="CBM2/CBM3_carb-bd_dom_sf"/>
</dbReference>
<dbReference type="Pfam" id="PF00553">
    <property type="entry name" value="CBM_2"/>
    <property type="match status" value="1"/>
</dbReference>
<dbReference type="InterPro" id="IPR003961">
    <property type="entry name" value="FN3_dom"/>
</dbReference>
<name>A0A401UVF7_9CELL</name>